<dbReference type="Pfam" id="PF21023">
    <property type="entry name" value="DENR_N"/>
    <property type="match status" value="1"/>
</dbReference>
<dbReference type="NCBIfam" id="TIGR01159">
    <property type="entry name" value="DRP1"/>
    <property type="match status" value="1"/>
</dbReference>
<dbReference type="PROSITE" id="PS50296">
    <property type="entry name" value="SUI1"/>
    <property type="match status" value="1"/>
</dbReference>
<dbReference type="GO" id="GO:0005840">
    <property type="term" value="C:ribosome"/>
    <property type="evidence" value="ECO:0007669"/>
    <property type="project" value="UniProtKB-KW"/>
</dbReference>
<comment type="domain">
    <text evidence="2">The SUI1 domain may be involved in RNA binding.</text>
</comment>
<evidence type="ECO:0000313" key="6">
    <source>
        <dbReference type="Proteomes" id="UP000054558"/>
    </source>
</evidence>
<comment type="subcellular location">
    <subcellularLocation>
        <location evidence="2">Cytoplasm</location>
    </subcellularLocation>
</comment>
<dbReference type="CDD" id="cd11607">
    <property type="entry name" value="DENR_C"/>
    <property type="match status" value="1"/>
</dbReference>
<dbReference type="PANTHER" id="PTHR12789">
    <property type="entry name" value="DENSITY-REGULATED PROTEIN HOMOLOG"/>
    <property type="match status" value="1"/>
</dbReference>
<feature type="region of interest" description="Disordered" evidence="3">
    <location>
        <begin position="60"/>
        <end position="91"/>
    </location>
</feature>
<dbReference type="SUPFAM" id="SSF55159">
    <property type="entry name" value="eIF1-like"/>
    <property type="match status" value="1"/>
</dbReference>
<protein>
    <recommendedName>
        <fullName evidence="2">Translation machinery-associated protein 22</fullName>
    </recommendedName>
</protein>
<dbReference type="InterPro" id="IPR005873">
    <property type="entry name" value="DENR_eukaryotes"/>
</dbReference>
<proteinExistence type="inferred from homology"/>
<dbReference type="Pfam" id="PF01253">
    <property type="entry name" value="SUI1"/>
    <property type="match status" value="1"/>
</dbReference>
<dbReference type="OMA" id="EVFEIDM"/>
<dbReference type="InterPro" id="IPR048517">
    <property type="entry name" value="DENR_N"/>
</dbReference>
<dbReference type="InterPro" id="IPR001950">
    <property type="entry name" value="SUI1"/>
</dbReference>
<keyword evidence="6" id="KW-1185">Reference proteome</keyword>
<dbReference type="Gene3D" id="3.30.780.10">
    <property type="entry name" value="SUI1-like domain"/>
    <property type="match status" value="1"/>
</dbReference>
<dbReference type="GO" id="GO:0002188">
    <property type="term" value="P:translation reinitiation"/>
    <property type="evidence" value="ECO:0000318"/>
    <property type="project" value="GO_Central"/>
</dbReference>
<evidence type="ECO:0000256" key="3">
    <source>
        <dbReference type="SAM" id="MobiDB-lite"/>
    </source>
</evidence>
<evidence type="ECO:0000259" key="4">
    <source>
        <dbReference type="PROSITE" id="PS50296"/>
    </source>
</evidence>
<accession>A0A1Y1HW12</accession>
<comment type="subunit">
    <text evidence="2">Interacts with the 40S ribosomal subunit.</text>
</comment>
<dbReference type="GO" id="GO:0001731">
    <property type="term" value="P:formation of translation preinitiation complex"/>
    <property type="evidence" value="ECO:0000318"/>
    <property type="project" value="GO_Central"/>
</dbReference>
<dbReference type="OrthoDB" id="277199at2759"/>
<dbReference type="Proteomes" id="UP000054558">
    <property type="component" value="Unassembled WGS sequence"/>
</dbReference>
<dbReference type="EMBL" id="DF237009">
    <property type="protein sequence ID" value="GAQ80707.1"/>
    <property type="molecule type" value="Genomic_DNA"/>
</dbReference>
<comment type="similarity">
    <text evidence="1 2">Belongs to the DENR family.</text>
</comment>
<evidence type="ECO:0000256" key="1">
    <source>
        <dbReference type="ARBA" id="ARBA00007514"/>
    </source>
</evidence>
<dbReference type="InterPro" id="IPR046447">
    <property type="entry name" value="DENR_C"/>
</dbReference>
<organism evidence="5 6">
    <name type="scientific">Klebsormidium nitens</name>
    <name type="common">Green alga</name>
    <name type="synonym">Ulothrix nitens</name>
    <dbReference type="NCBI Taxonomy" id="105231"/>
    <lineage>
        <taxon>Eukaryota</taxon>
        <taxon>Viridiplantae</taxon>
        <taxon>Streptophyta</taxon>
        <taxon>Klebsormidiophyceae</taxon>
        <taxon>Klebsormidiales</taxon>
        <taxon>Klebsormidiaceae</taxon>
        <taxon>Klebsormidium</taxon>
    </lineage>
</organism>
<dbReference type="InterPro" id="IPR036877">
    <property type="entry name" value="SUI1_dom_sf"/>
</dbReference>
<keyword evidence="2" id="KW-0689">Ribosomal protein</keyword>
<dbReference type="GO" id="GO:1990904">
    <property type="term" value="C:ribonucleoprotein complex"/>
    <property type="evidence" value="ECO:0007669"/>
    <property type="project" value="UniProtKB-KW"/>
</dbReference>
<keyword evidence="5" id="KW-0396">Initiation factor</keyword>
<keyword evidence="2" id="KW-0687">Ribonucleoprotein</keyword>
<evidence type="ECO:0000256" key="2">
    <source>
        <dbReference type="RuleBase" id="RU361273"/>
    </source>
</evidence>
<name>A0A1Y1HW12_KLENI</name>
<evidence type="ECO:0000313" key="5">
    <source>
        <dbReference type="EMBL" id="GAQ80707.1"/>
    </source>
</evidence>
<dbReference type="GO" id="GO:0005737">
    <property type="term" value="C:cytoplasm"/>
    <property type="evidence" value="ECO:0007669"/>
    <property type="project" value="UniProtKB-SubCell"/>
</dbReference>
<reference evidence="5 6" key="1">
    <citation type="journal article" date="2014" name="Nat. Commun.">
        <title>Klebsormidium flaccidum genome reveals primary factors for plant terrestrial adaptation.</title>
        <authorList>
            <person name="Hori K."/>
            <person name="Maruyama F."/>
            <person name="Fujisawa T."/>
            <person name="Togashi T."/>
            <person name="Yamamoto N."/>
            <person name="Seo M."/>
            <person name="Sato S."/>
            <person name="Yamada T."/>
            <person name="Mori H."/>
            <person name="Tajima N."/>
            <person name="Moriyama T."/>
            <person name="Ikeuchi M."/>
            <person name="Watanabe M."/>
            <person name="Wada H."/>
            <person name="Kobayashi K."/>
            <person name="Saito M."/>
            <person name="Masuda T."/>
            <person name="Sasaki-Sekimoto Y."/>
            <person name="Mashiguchi K."/>
            <person name="Awai K."/>
            <person name="Shimojima M."/>
            <person name="Masuda S."/>
            <person name="Iwai M."/>
            <person name="Nobusawa T."/>
            <person name="Narise T."/>
            <person name="Kondo S."/>
            <person name="Saito H."/>
            <person name="Sato R."/>
            <person name="Murakawa M."/>
            <person name="Ihara Y."/>
            <person name="Oshima-Yamada Y."/>
            <person name="Ohtaka K."/>
            <person name="Satoh M."/>
            <person name="Sonobe K."/>
            <person name="Ishii M."/>
            <person name="Ohtani R."/>
            <person name="Kanamori-Sato M."/>
            <person name="Honoki R."/>
            <person name="Miyazaki D."/>
            <person name="Mochizuki H."/>
            <person name="Umetsu J."/>
            <person name="Higashi K."/>
            <person name="Shibata D."/>
            <person name="Kamiya Y."/>
            <person name="Sato N."/>
            <person name="Nakamura Y."/>
            <person name="Tabata S."/>
            <person name="Ida S."/>
            <person name="Kurokawa K."/>
            <person name="Ohta H."/>
        </authorList>
    </citation>
    <scope>NUCLEOTIDE SEQUENCE [LARGE SCALE GENOMIC DNA]</scope>
    <source>
        <strain evidence="5 6">NIES-2285</strain>
    </source>
</reference>
<dbReference type="GO" id="GO:0003743">
    <property type="term" value="F:translation initiation factor activity"/>
    <property type="evidence" value="ECO:0007669"/>
    <property type="project" value="UniProtKB-KW"/>
</dbReference>
<dbReference type="AlphaFoldDB" id="A0A1Y1HW12"/>
<feature type="domain" description="SUI1" evidence="4">
    <location>
        <begin position="101"/>
        <end position="172"/>
    </location>
</feature>
<dbReference type="InterPro" id="IPR050318">
    <property type="entry name" value="DENR/SUI1_TIF"/>
</dbReference>
<keyword evidence="2" id="KW-0963">Cytoplasm</keyword>
<gene>
    <name evidence="5" type="ORF">KFL_000600240</name>
</gene>
<sequence length="195" mass="21462">MAHDKLQPQTVLYCGVCGLPPEFCEFGPDFEKCKPWLIKNAPGAYPELTKKAADEAEAKLGDLRLGGEDGADGEASTSKPEDEIVKKLPGGKVKRKEKQEILVEKATRNKRKAITTVKGMELFGVKLGDASKKFGKKFASGSSVVKGPTEKEQIDVQGDFLYDICEFITETWKEIPESAIYVMEDGKRKVPYADA</sequence>
<keyword evidence="5" id="KW-0648">Protein biosynthesis</keyword>
<dbReference type="PANTHER" id="PTHR12789:SF0">
    <property type="entry name" value="DENSITY-REGULATED PROTEIN"/>
    <property type="match status" value="1"/>
</dbReference>
<dbReference type="STRING" id="105231.A0A1Y1HW12"/>